<feature type="domain" description="CRISPR type III-associated protein" evidence="2">
    <location>
        <begin position="10"/>
        <end position="282"/>
    </location>
</feature>
<dbReference type="Proteomes" id="UP000196708">
    <property type="component" value="Chromosome 1"/>
</dbReference>
<sequence length="290" mass="32869">MTTNNILLMRAETFVHAGAGSGNGLIDLPIMREAHNNWPVIFGSAVKGAFRAKASQDIKQEKQLKNWFGDDSESGNGAGALMFGDARLLWLPVRSLNSHTLWVTSPSVLSRFARDMRRMGQEFPNNNYYQLADDQVVTLYHQPNTQLILEDYCLNIIPKEGHEDIYLWLEELKNQIAEMTKPAAQEGALLVQETAQKLVMVSDTVFTHLCTMATPVTPHVKLEPQTKANHSLWYVETLPPETMLYSTLIYTQRLTDQAQLNHLLKDYIQIGGNETTGMGWFELYHQAFKN</sequence>
<name>A0A1Z2SEY4_VIBGA</name>
<proteinExistence type="predicted"/>
<dbReference type="KEGG" id="vga:BSQ33_08530"/>
<dbReference type="RefSeq" id="WP_021021238.1">
    <property type="nucleotide sequence ID" value="NZ_CP018835.1"/>
</dbReference>
<dbReference type="InterPro" id="IPR005537">
    <property type="entry name" value="RAMP_III_fam"/>
</dbReference>
<evidence type="ECO:0000313" key="3">
    <source>
        <dbReference type="EMBL" id="ASA55739.1"/>
    </source>
</evidence>
<dbReference type="AlphaFoldDB" id="A0A1Z2SEY4"/>
<organism evidence="3 4">
    <name type="scientific">Vibrio gazogenes</name>
    <dbReference type="NCBI Taxonomy" id="687"/>
    <lineage>
        <taxon>Bacteria</taxon>
        <taxon>Pseudomonadati</taxon>
        <taxon>Pseudomonadota</taxon>
        <taxon>Gammaproteobacteria</taxon>
        <taxon>Vibrionales</taxon>
        <taxon>Vibrionaceae</taxon>
        <taxon>Vibrio</taxon>
    </lineage>
</organism>
<evidence type="ECO:0000256" key="1">
    <source>
        <dbReference type="ARBA" id="ARBA00023118"/>
    </source>
</evidence>
<dbReference type="Pfam" id="PF03787">
    <property type="entry name" value="RAMPs"/>
    <property type="match status" value="1"/>
</dbReference>
<dbReference type="PANTHER" id="PTHR36700:SF1">
    <property type="entry name" value="CRISPR SYSTEM CMR SUBUNIT CMR4"/>
    <property type="match status" value="1"/>
</dbReference>
<gene>
    <name evidence="3" type="ORF">BSQ33_08530</name>
</gene>
<dbReference type="PANTHER" id="PTHR36700">
    <property type="entry name" value="CRISPR SYSTEM CMR SUBUNIT CMR4"/>
    <property type="match status" value="1"/>
</dbReference>
<reference evidence="3 4" key="1">
    <citation type="submission" date="2016-12" db="EMBL/GenBank/DDBJ databases">
        <authorList>
            <person name="Song W.-J."/>
            <person name="Kurnit D.M."/>
        </authorList>
    </citation>
    <scope>NUCLEOTIDE SEQUENCE [LARGE SCALE GENOMIC DNA]</scope>
    <source>
        <strain evidence="3 4">ATCC 43942</strain>
    </source>
</reference>
<evidence type="ECO:0000313" key="4">
    <source>
        <dbReference type="Proteomes" id="UP000196708"/>
    </source>
</evidence>
<dbReference type="GO" id="GO:0051607">
    <property type="term" value="P:defense response to virus"/>
    <property type="evidence" value="ECO:0007669"/>
    <property type="project" value="UniProtKB-KW"/>
</dbReference>
<keyword evidence="1" id="KW-0051">Antiviral defense</keyword>
<dbReference type="EMBL" id="CP018835">
    <property type="protein sequence ID" value="ASA55739.1"/>
    <property type="molecule type" value="Genomic_DNA"/>
</dbReference>
<dbReference type="NCBIfam" id="TIGR02580">
    <property type="entry name" value="cas_RAMP_Cmr4"/>
    <property type="match status" value="1"/>
</dbReference>
<dbReference type="OrthoDB" id="9789361at2"/>
<protein>
    <submittedName>
        <fullName evidence="3">Type III-B CRISPR module RAMP protein Cmr4</fullName>
    </submittedName>
</protein>
<accession>A0A1Z2SEY4</accession>
<dbReference type="InterPro" id="IPR013410">
    <property type="entry name" value="CRISPR-assoc_RAMP_Cmr4"/>
</dbReference>
<evidence type="ECO:0000259" key="2">
    <source>
        <dbReference type="Pfam" id="PF03787"/>
    </source>
</evidence>